<gene>
    <name evidence="2" type="ORF">J2S01_000148</name>
</gene>
<proteinExistence type="predicted"/>
<keyword evidence="3" id="KW-1185">Reference proteome</keyword>
<organism evidence="2 3">
    <name type="scientific">Pectinatus haikarae</name>
    <dbReference type="NCBI Taxonomy" id="349096"/>
    <lineage>
        <taxon>Bacteria</taxon>
        <taxon>Bacillati</taxon>
        <taxon>Bacillota</taxon>
        <taxon>Negativicutes</taxon>
        <taxon>Selenomonadales</taxon>
        <taxon>Selenomonadaceae</taxon>
        <taxon>Pectinatus</taxon>
    </lineage>
</organism>
<protein>
    <submittedName>
        <fullName evidence="2">Uncharacterized protein</fullName>
    </submittedName>
</protein>
<dbReference type="RefSeq" id="WP_307222318.1">
    <property type="nucleotide sequence ID" value="NZ_CP116940.1"/>
</dbReference>
<dbReference type="Proteomes" id="UP001239167">
    <property type="component" value="Unassembled WGS sequence"/>
</dbReference>
<accession>A0ABT9Y3Q7</accession>
<sequence length="55" mass="5757">MALTKRCFICAHKQNDDGSCTNPDCPRYIAQSTTTESTAAATTDTASNDSAATAK</sequence>
<feature type="region of interest" description="Disordered" evidence="1">
    <location>
        <begin position="33"/>
        <end position="55"/>
    </location>
</feature>
<comment type="caution">
    <text evidence="2">The sequence shown here is derived from an EMBL/GenBank/DDBJ whole genome shotgun (WGS) entry which is preliminary data.</text>
</comment>
<dbReference type="EMBL" id="JAUSUE010000001">
    <property type="protein sequence ID" value="MDQ0202463.1"/>
    <property type="molecule type" value="Genomic_DNA"/>
</dbReference>
<reference evidence="2 3" key="1">
    <citation type="submission" date="2023-07" db="EMBL/GenBank/DDBJ databases">
        <title>Genomic Encyclopedia of Type Strains, Phase IV (KMG-IV): sequencing the most valuable type-strain genomes for metagenomic binning, comparative biology and taxonomic classification.</title>
        <authorList>
            <person name="Goeker M."/>
        </authorList>
    </citation>
    <scope>NUCLEOTIDE SEQUENCE [LARGE SCALE GENOMIC DNA]</scope>
    <source>
        <strain evidence="2 3">DSM 16980</strain>
    </source>
</reference>
<evidence type="ECO:0000256" key="1">
    <source>
        <dbReference type="SAM" id="MobiDB-lite"/>
    </source>
</evidence>
<name>A0ABT9Y3Q7_9FIRM</name>
<evidence type="ECO:0000313" key="3">
    <source>
        <dbReference type="Proteomes" id="UP001239167"/>
    </source>
</evidence>
<evidence type="ECO:0000313" key="2">
    <source>
        <dbReference type="EMBL" id="MDQ0202463.1"/>
    </source>
</evidence>